<reference evidence="3" key="1">
    <citation type="submission" date="2019-04" db="EMBL/GenBank/DDBJ databases">
        <title>Friends and foes A comparative genomics studyof 23 Aspergillus species from section Flavi.</title>
        <authorList>
            <consortium name="DOE Joint Genome Institute"/>
            <person name="Kjaerbolling I."/>
            <person name="Vesth T."/>
            <person name="Frisvad J.C."/>
            <person name="Nybo J.L."/>
            <person name="Theobald S."/>
            <person name="Kildgaard S."/>
            <person name="Isbrandt T."/>
            <person name="Kuo A."/>
            <person name="Sato A."/>
            <person name="Lyhne E.K."/>
            <person name="Kogle M.E."/>
            <person name="Wiebenga A."/>
            <person name="Kun R.S."/>
            <person name="Lubbers R.J."/>
            <person name="Makela M.R."/>
            <person name="Barry K."/>
            <person name="Chovatia M."/>
            <person name="Clum A."/>
            <person name="Daum C."/>
            <person name="Haridas S."/>
            <person name="He G."/>
            <person name="LaButti K."/>
            <person name="Lipzen A."/>
            <person name="Mondo S."/>
            <person name="Riley R."/>
            <person name="Salamov A."/>
            <person name="Simmons B.A."/>
            <person name="Magnuson J.K."/>
            <person name="Henrissat B."/>
            <person name="Mortensen U.H."/>
            <person name="Larsen T.O."/>
            <person name="Devries R.P."/>
            <person name="Grigoriev I.V."/>
            <person name="Machida M."/>
            <person name="Baker S.E."/>
            <person name="Andersen M.R."/>
        </authorList>
    </citation>
    <scope>NUCLEOTIDE SEQUENCE [LARGE SCALE GENOMIC DNA]</scope>
    <source>
        <strain evidence="3">CBS 553.77</strain>
    </source>
</reference>
<sequence length="107" mass="12131">MVAERVPMMDRPVSPCPMTSPRRWRINRPAATDFGSLNRSDRYSVLVQLQWVAPQRRAKRISVLVAMLADGKTPGASTKSTAVHKRNVVERMFKKDGRAYSSRMLSN</sequence>
<dbReference type="AlphaFoldDB" id="A0A5N6Z5Y0"/>
<proteinExistence type="predicted"/>
<feature type="region of interest" description="Disordered" evidence="1">
    <location>
        <begin position="1"/>
        <end position="21"/>
    </location>
</feature>
<evidence type="ECO:0000313" key="3">
    <source>
        <dbReference type="Proteomes" id="UP000327118"/>
    </source>
</evidence>
<dbReference type="OrthoDB" id="10263401at2759"/>
<dbReference type="Proteomes" id="UP000327118">
    <property type="component" value="Unassembled WGS sequence"/>
</dbReference>
<evidence type="ECO:0000313" key="2">
    <source>
        <dbReference type="EMBL" id="KAE8353074.1"/>
    </source>
</evidence>
<organism evidence="2 3">
    <name type="scientific">Aspergillus coremiiformis</name>
    <dbReference type="NCBI Taxonomy" id="138285"/>
    <lineage>
        <taxon>Eukaryota</taxon>
        <taxon>Fungi</taxon>
        <taxon>Dikarya</taxon>
        <taxon>Ascomycota</taxon>
        <taxon>Pezizomycotina</taxon>
        <taxon>Eurotiomycetes</taxon>
        <taxon>Eurotiomycetidae</taxon>
        <taxon>Eurotiales</taxon>
        <taxon>Aspergillaceae</taxon>
        <taxon>Aspergillus</taxon>
        <taxon>Aspergillus subgen. Circumdati</taxon>
    </lineage>
</organism>
<accession>A0A5N6Z5Y0</accession>
<name>A0A5N6Z5Y0_9EURO</name>
<dbReference type="EMBL" id="ML739108">
    <property type="protein sequence ID" value="KAE8353074.1"/>
    <property type="molecule type" value="Genomic_DNA"/>
</dbReference>
<keyword evidence="3" id="KW-1185">Reference proteome</keyword>
<protein>
    <submittedName>
        <fullName evidence="2">Uncharacterized protein</fullName>
    </submittedName>
</protein>
<evidence type="ECO:0000256" key="1">
    <source>
        <dbReference type="SAM" id="MobiDB-lite"/>
    </source>
</evidence>
<gene>
    <name evidence="2" type="ORF">BDV28DRAFT_133812</name>
</gene>